<evidence type="ECO:0000256" key="4">
    <source>
        <dbReference type="ARBA" id="ARBA00022989"/>
    </source>
</evidence>
<dbReference type="InterPro" id="IPR015414">
    <property type="entry name" value="TMEM64"/>
</dbReference>
<name>A0ABX1D6C4_9FLAO</name>
<dbReference type="PANTHER" id="PTHR12677">
    <property type="entry name" value="GOLGI APPARATUS MEMBRANE PROTEIN TVP38-RELATED"/>
    <property type="match status" value="1"/>
</dbReference>
<dbReference type="Proteomes" id="UP000760545">
    <property type="component" value="Unassembled WGS sequence"/>
</dbReference>
<evidence type="ECO:0000256" key="1">
    <source>
        <dbReference type="ARBA" id="ARBA00004651"/>
    </source>
</evidence>
<comment type="subcellular location">
    <subcellularLocation>
        <location evidence="1 6">Cell membrane</location>
        <topology evidence="1 6">Multi-pass membrane protein</topology>
    </subcellularLocation>
</comment>
<organism evidence="8 9">
    <name type="scientific">Tamlana crocina</name>
    <dbReference type="NCBI Taxonomy" id="393006"/>
    <lineage>
        <taxon>Bacteria</taxon>
        <taxon>Pseudomonadati</taxon>
        <taxon>Bacteroidota</taxon>
        <taxon>Flavobacteriia</taxon>
        <taxon>Flavobacteriales</taxon>
        <taxon>Flavobacteriaceae</taxon>
        <taxon>Tamlana</taxon>
    </lineage>
</organism>
<feature type="transmembrane region" description="Helical" evidence="6">
    <location>
        <begin position="96"/>
        <end position="116"/>
    </location>
</feature>
<keyword evidence="9" id="KW-1185">Reference proteome</keyword>
<dbReference type="InterPro" id="IPR032816">
    <property type="entry name" value="VTT_dom"/>
</dbReference>
<dbReference type="EMBL" id="JAAVJS010000001">
    <property type="protein sequence ID" value="NJX13885.1"/>
    <property type="molecule type" value="Genomic_DNA"/>
</dbReference>
<proteinExistence type="inferred from homology"/>
<keyword evidence="5 6" id="KW-0472">Membrane</keyword>
<evidence type="ECO:0000256" key="5">
    <source>
        <dbReference type="ARBA" id="ARBA00023136"/>
    </source>
</evidence>
<evidence type="ECO:0000256" key="3">
    <source>
        <dbReference type="ARBA" id="ARBA00022692"/>
    </source>
</evidence>
<feature type="transmembrane region" description="Helical" evidence="6">
    <location>
        <begin position="61"/>
        <end position="90"/>
    </location>
</feature>
<feature type="transmembrane region" description="Helical" evidence="6">
    <location>
        <begin position="206"/>
        <end position="223"/>
    </location>
</feature>
<protein>
    <recommendedName>
        <fullName evidence="6">TVP38/TMEM64 family membrane protein</fullName>
    </recommendedName>
</protein>
<evidence type="ECO:0000313" key="8">
    <source>
        <dbReference type="EMBL" id="NJX13885.1"/>
    </source>
</evidence>
<accession>A0ABX1D6C4</accession>
<keyword evidence="4 6" id="KW-1133">Transmembrane helix</keyword>
<dbReference type="RefSeq" id="WP_167916147.1">
    <property type="nucleotide sequence ID" value="NZ_JAAVJS010000001.1"/>
</dbReference>
<feature type="domain" description="VTT" evidence="7">
    <location>
        <begin position="80"/>
        <end position="197"/>
    </location>
</feature>
<reference evidence="8 9" key="1">
    <citation type="submission" date="2020-03" db="EMBL/GenBank/DDBJ databases">
        <title>Tamlana sp. nov, isolated from XXX.</title>
        <authorList>
            <person name="Cao W.R."/>
        </authorList>
    </citation>
    <scope>NUCLEOTIDE SEQUENCE [LARGE SCALE GENOMIC DNA]</scope>
    <source>
        <strain evidence="8 9">HST1-43</strain>
    </source>
</reference>
<evidence type="ECO:0000313" key="9">
    <source>
        <dbReference type="Proteomes" id="UP000760545"/>
    </source>
</evidence>
<dbReference type="PANTHER" id="PTHR12677:SF59">
    <property type="entry name" value="GOLGI APPARATUS MEMBRANE PROTEIN TVP38-RELATED"/>
    <property type="match status" value="1"/>
</dbReference>
<evidence type="ECO:0000259" key="7">
    <source>
        <dbReference type="Pfam" id="PF09335"/>
    </source>
</evidence>
<comment type="caution">
    <text evidence="8">The sequence shown here is derived from an EMBL/GenBank/DDBJ whole genome shotgun (WGS) entry which is preliminary data.</text>
</comment>
<sequence length="229" mass="25689">MKKNPPQKSNLTLYVSLCILGCILASYFLVPDVEIFLNESWDVLTSDDETRIKNWIKNFGWLGPIVLIAAMILQMFLLVIPSVLLMVVSILAYGPFWGSSIVLASVFTASTIGYIIGKYLGENFILKFLGRKTENKIKSFIDNYGVWAVFITRLNPFLSNDAVSFIGGLLKMNYWKFIGATLGGILPLTIFIAVIGRNTQSLKSGLLWGSLICLLLLGIYIFWDKKKKQ</sequence>
<gene>
    <name evidence="8" type="ORF">HC176_00095</name>
</gene>
<evidence type="ECO:0000256" key="2">
    <source>
        <dbReference type="ARBA" id="ARBA00022475"/>
    </source>
</evidence>
<dbReference type="Pfam" id="PF09335">
    <property type="entry name" value="VTT_dom"/>
    <property type="match status" value="1"/>
</dbReference>
<evidence type="ECO:0000256" key="6">
    <source>
        <dbReference type="RuleBase" id="RU366058"/>
    </source>
</evidence>
<keyword evidence="3 6" id="KW-0812">Transmembrane</keyword>
<comment type="similarity">
    <text evidence="6">Belongs to the TVP38/TMEM64 family.</text>
</comment>
<feature type="transmembrane region" description="Helical" evidence="6">
    <location>
        <begin position="12"/>
        <end position="30"/>
    </location>
</feature>
<feature type="transmembrane region" description="Helical" evidence="6">
    <location>
        <begin position="174"/>
        <end position="194"/>
    </location>
</feature>
<keyword evidence="2 6" id="KW-1003">Cell membrane</keyword>